<name>A0A8S3FXL9_9BILA</name>
<sequence length="152" mass="17501">MVYDVDKIKASGTAMPYLPAPLDMPTAVPNKPSPTTTEKKSHMSNEQEEEEFIKNNYVARTLLNEPELPPMTWSNWYTQINWPQATLLCLEPLVALYGLFTTSFMWQTIVFTIIWYFLTGFGITAGYHRLFAHRSYEARLPLRYFLLILGAG</sequence>
<comment type="domain">
    <text evidence="11">The histidine box domains are involved in binding the catalytic metal ions.</text>
</comment>
<evidence type="ECO:0000256" key="10">
    <source>
        <dbReference type="ARBA" id="ARBA00023160"/>
    </source>
</evidence>
<comment type="caution">
    <text evidence="15">The sequence shown here is derived from an EMBL/GenBank/DDBJ whole genome shotgun (WGS) entry which is preliminary data.</text>
</comment>
<evidence type="ECO:0000256" key="6">
    <source>
        <dbReference type="ARBA" id="ARBA00022989"/>
    </source>
</evidence>
<keyword evidence="5" id="KW-0276">Fatty acid metabolism</keyword>
<dbReference type="Proteomes" id="UP000681720">
    <property type="component" value="Unassembled WGS sequence"/>
</dbReference>
<feature type="non-terminal residue" evidence="15">
    <location>
        <position position="152"/>
    </location>
</feature>
<dbReference type="PRINTS" id="PR00075">
    <property type="entry name" value="FACDDSATRASE"/>
</dbReference>
<evidence type="ECO:0000256" key="13">
    <source>
        <dbReference type="SAM" id="Phobius"/>
    </source>
</evidence>
<evidence type="ECO:0000256" key="11">
    <source>
        <dbReference type="RuleBase" id="RU000581"/>
    </source>
</evidence>
<protein>
    <submittedName>
        <fullName evidence="15">Uncharacterized protein</fullName>
    </submittedName>
</protein>
<dbReference type="Proteomes" id="UP000681967">
    <property type="component" value="Unassembled WGS sequence"/>
</dbReference>
<dbReference type="PANTHER" id="PTHR11351">
    <property type="entry name" value="ACYL-COA DESATURASE"/>
    <property type="match status" value="1"/>
</dbReference>
<evidence type="ECO:0000256" key="3">
    <source>
        <dbReference type="ARBA" id="ARBA00022516"/>
    </source>
</evidence>
<organism evidence="15 16">
    <name type="scientific">Rotaria magnacalcarata</name>
    <dbReference type="NCBI Taxonomy" id="392030"/>
    <lineage>
        <taxon>Eukaryota</taxon>
        <taxon>Metazoa</taxon>
        <taxon>Spiralia</taxon>
        <taxon>Gnathifera</taxon>
        <taxon>Rotifera</taxon>
        <taxon>Eurotatoria</taxon>
        <taxon>Bdelloidea</taxon>
        <taxon>Philodinida</taxon>
        <taxon>Philodinidae</taxon>
        <taxon>Rotaria</taxon>
    </lineage>
</organism>
<dbReference type="GO" id="GO:0005789">
    <property type="term" value="C:endoplasmic reticulum membrane"/>
    <property type="evidence" value="ECO:0007669"/>
    <property type="project" value="TreeGrafter"/>
</dbReference>
<keyword evidence="4 11" id="KW-0812">Transmembrane</keyword>
<dbReference type="GO" id="GO:0004768">
    <property type="term" value="F:stearoyl-CoA 9-desaturase activity"/>
    <property type="evidence" value="ECO:0007669"/>
    <property type="project" value="TreeGrafter"/>
</dbReference>
<dbReference type="EMBL" id="CAJOBH010225074">
    <property type="protein sequence ID" value="CAF5046356.1"/>
    <property type="molecule type" value="Genomic_DNA"/>
</dbReference>
<feature type="transmembrane region" description="Helical" evidence="13">
    <location>
        <begin position="104"/>
        <end position="127"/>
    </location>
</feature>
<keyword evidence="10 11" id="KW-0275">Fatty acid biosynthesis</keyword>
<reference evidence="15" key="1">
    <citation type="submission" date="2021-02" db="EMBL/GenBank/DDBJ databases">
        <authorList>
            <person name="Nowell W R."/>
        </authorList>
    </citation>
    <scope>NUCLEOTIDE SEQUENCE</scope>
</reference>
<dbReference type="InterPro" id="IPR015876">
    <property type="entry name" value="Acyl-CoA_DS"/>
</dbReference>
<evidence type="ECO:0000256" key="5">
    <source>
        <dbReference type="ARBA" id="ARBA00022832"/>
    </source>
</evidence>
<keyword evidence="7 11" id="KW-0560">Oxidoreductase</keyword>
<comment type="cofactor">
    <cofactor evidence="11">
        <name>Fe(2+)</name>
        <dbReference type="ChEBI" id="CHEBI:29033"/>
    </cofactor>
</comment>
<dbReference type="AlphaFoldDB" id="A0A8S3FXL9"/>
<proteinExistence type="inferred from homology"/>
<comment type="similarity">
    <text evidence="2 11">Belongs to the fatty acid desaturase type 1 family.</text>
</comment>
<keyword evidence="9 13" id="KW-0472">Membrane</keyword>
<evidence type="ECO:0000256" key="1">
    <source>
        <dbReference type="ARBA" id="ARBA00004141"/>
    </source>
</evidence>
<dbReference type="GO" id="GO:0005506">
    <property type="term" value="F:iron ion binding"/>
    <property type="evidence" value="ECO:0007669"/>
    <property type="project" value="TreeGrafter"/>
</dbReference>
<evidence type="ECO:0000313" key="15">
    <source>
        <dbReference type="EMBL" id="CAF5144126.1"/>
    </source>
</evidence>
<keyword evidence="6 13" id="KW-1133">Transmembrane helix</keyword>
<evidence type="ECO:0000256" key="4">
    <source>
        <dbReference type="ARBA" id="ARBA00022692"/>
    </source>
</evidence>
<gene>
    <name evidence="14" type="ORF">BYL167_LOCUS57526</name>
    <name evidence="15" type="ORF">GIL414_LOCUS64653</name>
</gene>
<dbReference type="PANTHER" id="PTHR11351:SF31">
    <property type="entry name" value="DESATURASE 1, ISOFORM A-RELATED"/>
    <property type="match status" value="1"/>
</dbReference>
<evidence type="ECO:0000313" key="14">
    <source>
        <dbReference type="EMBL" id="CAF5046356.1"/>
    </source>
</evidence>
<evidence type="ECO:0000256" key="8">
    <source>
        <dbReference type="ARBA" id="ARBA00023098"/>
    </source>
</evidence>
<dbReference type="EMBL" id="CAJOBJ010281128">
    <property type="protein sequence ID" value="CAF5144126.1"/>
    <property type="molecule type" value="Genomic_DNA"/>
</dbReference>
<accession>A0A8S3FXL9</accession>
<evidence type="ECO:0000256" key="12">
    <source>
        <dbReference type="SAM" id="MobiDB-lite"/>
    </source>
</evidence>
<keyword evidence="8" id="KW-0443">Lipid metabolism</keyword>
<dbReference type="GO" id="GO:0006636">
    <property type="term" value="P:unsaturated fatty acid biosynthetic process"/>
    <property type="evidence" value="ECO:0007669"/>
    <property type="project" value="TreeGrafter"/>
</dbReference>
<evidence type="ECO:0000256" key="7">
    <source>
        <dbReference type="ARBA" id="ARBA00023002"/>
    </source>
</evidence>
<keyword evidence="3 11" id="KW-0444">Lipid biosynthesis</keyword>
<evidence type="ECO:0000256" key="9">
    <source>
        <dbReference type="ARBA" id="ARBA00023136"/>
    </source>
</evidence>
<evidence type="ECO:0000256" key="2">
    <source>
        <dbReference type="ARBA" id="ARBA00009295"/>
    </source>
</evidence>
<evidence type="ECO:0000313" key="16">
    <source>
        <dbReference type="Proteomes" id="UP000681720"/>
    </source>
</evidence>
<feature type="region of interest" description="Disordered" evidence="12">
    <location>
        <begin position="26"/>
        <end position="46"/>
    </location>
</feature>
<comment type="subcellular location">
    <subcellularLocation>
        <location evidence="1">Membrane</location>
        <topology evidence="1">Multi-pass membrane protein</topology>
    </subcellularLocation>
</comment>